<dbReference type="EMBL" id="BDQX01000011">
    <property type="protein sequence ID" value="GBG05629.1"/>
    <property type="molecule type" value="Genomic_DNA"/>
</dbReference>
<keyword evidence="4 9" id="KW-0418">Kinase</keyword>
<proteinExistence type="predicted"/>
<keyword evidence="6" id="KW-0812">Transmembrane</keyword>
<evidence type="ECO:0000256" key="4">
    <source>
        <dbReference type="ARBA" id="ARBA00022777"/>
    </source>
</evidence>
<accession>A0A2R5EJ32</accession>
<dbReference type="PANTHER" id="PTHR24421">
    <property type="entry name" value="NITRATE/NITRITE SENSOR PROTEIN NARX-RELATED"/>
    <property type="match status" value="1"/>
</dbReference>
<feature type="transmembrane region" description="Helical" evidence="6">
    <location>
        <begin position="68"/>
        <end position="87"/>
    </location>
</feature>
<dbReference type="GO" id="GO:0000155">
    <property type="term" value="F:phosphorelay sensor kinase activity"/>
    <property type="evidence" value="ECO:0007669"/>
    <property type="project" value="InterPro"/>
</dbReference>
<feature type="domain" description="Signal transduction histidine kinase subgroup 3 dimerisation and phosphoacceptor" evidence="8">
    <location>
        <begin position="142"/>
        <end position="205"/>
    </location>
</feature>
<dbReference type="InterPro" id="IPR036259">
    <property type="entry name" value="MFS_trans_sf"/>
</dbReference>
<dbReference type="InterPro" id="IPR011712">
    <property type="entry name" value="Sig_transdc_His_kin_sub3_dim/P"/>
</dbReference>
<evidence type="ECO:0000259" key="8">
    <source>
        <dbReference type="Pfam" id="PF07730"/>
    </source>
</evidence>
<dbReference type="PANTHER" id="PTHR24421:SF63">
    <property type="entry name" value="SENSOR HISTIDINE KINASE DESK"/>
    <property type="match status" value="1"/>
</dbReference>
<feature type="transmembrane region" description="Helical" evidence="6">
    <location>
        <begin position="26"/>
        <end position="56"/>
    </location>
</feature>
<evidence type="ECO:0000256" key="3">
    <source>
        <dbReference type="ARBA" id="ARBA00022679"/>
    </source>
</evidence>
<dbReference type="CDD" id="cd16917">
    <property type="entry name" value="HATPase_UhpB-NarQ-NarX-like"/>
    <property type="match status" value="1"/>
</dbReference>
<dbReference type="Proteomes" id="UP000245202">
    <property type="component" value="Unassembled WGS sequence"/>
</dbReference>
<keyword evidence="3" id="KW-0808">Transferase</keyword>
<reference evidence="9 10" key="1">
    <citation type="submission" date="2017-08" db="EMBL/GenBank/DDBJ databases">
        <title>Substantial Increase in Enzyme Production by Combined Drug-Resistance Mutations in Paenibacillus agaridevorans.</title>
        <authorList>
            <person name="Tanaka Y."/>
            <person name="Funane K."/>
            <person name="Hosaka T."/>
            <person name="Shiwa Y."/>
            <person name="Fujita N."/>
            <person name="Miyazaki T."/>
            <person name="Yoshikawa H."/>
            <person name="Murakami K."/>
            <person name="Kasahara K."/>
            <person name="Inaoka T."/>
            <person name="Hiraga Y."/>
            <person name="Ochi K."/>
        </authorList>
    </citation>
    <scope>NUCLEOTIDE SEQUENCE [LARGE SCALE GENOMIC DNA]</scope>
    <source>
        <strain evidence="9 10">T-3040</strain>
    </source>
</reference>
<name>A0A2R5EJ32_9BACL</name>
<dbReference type="AlphaFoldDB" id="A0A2R5EJ32"/>
<evidence type="ECO:0000256" key="2">
    <source>
        <dbReference type="ARBA" id="ARBA00012438"/>
    </source>
</evidence>
<keyword evidence="6" id="KW-1133">Transmembrane helix</keyword>
<sequence length="339" mass="37394">MLLWGRLAFLLLFLACYYAALWHRDWRLLCACLIGCMLLAVMGSYFGNWLLLYGFVFADLLGRASSKGMIAGGMAGIVAMFALFSWLDADNPAAFVATLGLPVMVAQLALSIVVHTRENASVLKEKLALADAHLERYIKEEERSRIARDLHDTLGQTLTMIKLKSELTMRLVDKNPQKAKDELHDILNNSRHALKQVRELVSDMKFISLKKEIELSRDMLGKVGIELAADWRKEAMPPLSNVAETMLAISVREAITNIMKHSGASRCTIVLCTDGEHYIVKVSDNGNGNLQQGAGNGLQSMKERMFMLQGEANLSATPGEGTIIVLQVPLVSNGRVSST</sequence>
<dbReference type="Gene3D" id="3.30.565.10">
    <property type="entry name" value="Histidine kinase-like ATPase, C-terminal domain"/>
    <property type="match status" value="1"/>
</dbReference>
<dbReference type="GO" id="GO:0046983">
    <property type="term" value="F:protein dimerization activity"/>
    <property type="evidence" value="ECO:0007669"/>
    <property type="project" value="InterPro"/>
</dbReference>
<keyword evidence="10" id="KW-1185">Reference proteome</keyword>
<organism evidence="9 10">
    <name type="scientific">Paenibacillus agaridevorans</name>
    <dbReference type="NCBI Taxonomy" id="171404"/>
    <lineage>
        <taxon>Bacteria</taxon>
        <taxon>Bacillati</taxon>
        <taxon>Bacillota</taxon>
        <taxon>Bacilli</taxon>
        <taxon>Bacillales</taxon>
        <taxon>Paenibacillaceae</taxon>
        <taxon>Paenibacillus</taxon>
    </lineage>
</organism>
<dbReference type="InterPro" id="IPR003594">
    <property type="entry name" value="HATPase_dom"/>
</dbReference>
<gene>
    <name evidence="9" type="ORF">PAT3040_00113</name>
</gene>
<evidence type="ECO:0000259" key="7">
    <source>
        <dbReference type="Pfam" id="PF02518"/>
    </source>
</evidence>
<dbReference type="GO" id="GO:0016020">
    <property type="term" value="C:membrane"/>
    <property type="evidence" value="ECO:0007669"/>
    <property type="project" value="InterPro"/>
</dbReference>
<feature type="transmembrane region" description="Helical" evidence="6">
    <location>
        <begin position="93"/>
        <end position="114"/>
    </location>
</feature>
<dbReference type="Gene3D" id="1.20.5.1930">
    <property type="match status" value="1"/>
</dbReference>
<evidence type="ECO:0000256" key="1">
    <source>
        <dbReference type="ARBA" id="ARBA00000085"/>
    </source>
</evidence>
<protein>
    <recommendedName>
        <fullName evidence="2">histidine kinase</fullName>
        <ecNumber evidence="2">2.7.13.3</ecNumber>
    </recommendedName>
</protein>
<evidence type="ECO:0000313" key="10">
    <source>
        <dbReference type="Proteomes" id="UP000245202"/>
    </source>
</evidence>
<comment type="catalytic activity">
    <reaction evidence="1">
        <text>ATP + protein L-histidine = ADP + protein N-phospho-L-histidine.</text>
        <dbReference type="EC" id="2.7.13.3"/>
    </reaction>
</comment>
<comment type="caution">
    <text evidence="9">The sequence shown here is derived from an EMBL/GenBank/DDBJ whole genome shotgun (WGS) entry which is preliminary data.</text>
</comment>
<dbReference type="EC" id="2.7.13.3" evidence="2"/>
<evidence type="ECO:0000256" key="6">
    <source>
        <dbReference type="SAM" id="Phobius"/>
    </source>
</evidence>
<dbReference type="SUPFAM" id="SSF103473">
    <property type="entry name" value="MFS general substrate transporter"/>
    <property type="match status" value="1"/>
</dbReference>
<dbReference type="InterPro" id="IPR036890">
    <property type="entry name" value="HATPase_C_sf"/>
</dbReference>
<feature type="domain" description="Histidine kinase/HSP90-like ATPase" evidence="7">
    <location>
        <begin position="249"/>
        <end position="330"/>
    </location>
</feature>
<dbReference type="Pfam" id="PF07730">
    <property type="entry name" value="HisKA_3"/>
    <property type="match status" value="1"/>
</dbReference>
<keyword evidence="5" id="KW-0902">Two-component regulatory system</keyword>
<dbReference type="Pfam" id="PF02518">
    <property type="entry name" value="HATPase_c"/>
    <property type="match status" value="1"/>
</dbReference>
<evidence type="ECO:0000313" key="9">
    <source>
        <dbReference type="EMBL" id="GBG05629.1"/>
    </source>
</evidence>
<keyword evidence="6" id="KW-0472">Membrane</keyword>
<dbReference type="InterPro" id="IPR050482">
    <property type="entry name" value="Sensor_HK_TwoCompSys"/>
</dbReference>
<dbReference type="SUPFAM" id="SSF55874">
    <property type="entry name" value="ATPase domain of HSP90 chaperone/DNA topoisomerase II/histidine kinase"/>
    <property type="match status" value="1"/>
</dbReference>
<evidence type="ECO:0000256" key="5">
    <source>
        <dbReference type="ARBA" id="ARBA00023012"/>
    </source>
</evidence>